<gene>
    <name evidence="1" type="ORF">UFOVP395_89</name>
</gene>
<evidence type="ECO:0000313" key="1">
    <source>
        <dbReference type="EMBL" id="CAB4140754.1"/>
    </source>
</evidence>
<sequence length="342" mass="36669">MSGLFSRFPALGRTAAGVGRVSTGVAAAQTLAVAGIVGTGGYLAIGSATDLYRSRGAQASQFQSQLQFPEDLVQTERDFFIAFSFMKYEKRSIQDSPFLRSEGTVRLPLPDALRDNLSVSYNSPALGPAVGAALDAVAGAPIAGADITGTISNLTSASVNALAQGITGGVGNVLNTTGAAGQAAQAYLGLAVNPYQTVLFEKPEFKTHNFSWKIMPKNERESEIARNIFRTFQFHASPGISQGAGVFFSYPSMVVVSLYPRSEFLYRFKPCVLRSVNINYAAGSNPSFFKRTDAPTAMTISLQLQEIEYWTSNDYSAEAFSDTDARINAIRLSERQRNAGSS</sequence>
<organism evidence="1">
    <name type="scientific">uncultured Caudovirales phage</name>
    <dbReference type="NCBI Taxonomy" id="2100421"/>
    <lineage>
        <taxon>Viruses</taxon>
        <taxon>Duplodnaviria</taxon>
        <taxon>Heunggongvirae</taxon>
        <taxon>Uroviricota</taxon>
        <taxon>Caudoviricetes</taxon>
        <taxon>Peduoviridae</taxon>
        <taxon>Maltschvirus</taxon>
        <taxon>Maltschvirus maltsch</taxon>
    </lineage>
</organism>
<name>A0A6J5M1W9_9CAUD</name>
<protein>
    <submittedName>
        <fullName evidence="1">Uncharacterized protein</fullName>
    </submittedName>
</protein>
<accession>A0A6J5M1W9</accession>
<reference evidence="1" key="1">
    <citation type="submission" date="2020-04" db="EMBL/GenBank/DDBJ databases">
        <authorList>
            <person name="Chiriac C."/>
            <person name="Salcher M."/>
            <person name="Ghai R."/>
            <person name="Kavagutti S V."/>
        </authorList>
    </citation>
    <scope>NUCLEOTIDE SEQUENCE</scope>
</reference>
<dbReference type="EMBL" id="LR796380">
    <property type="protein sequence ID" value="CAB4140754.1"/>
    <property type="molecule type" value="Genomic_DNA"/>
</dbReference>
<proteinExistence type="predicted"/>